<evidence type="ECO:0000256" key="3">
    <source>
        <dbReference type="ARBA" id="ARBA00022840"/>
    </source>
</evidence>
<dbReference type="GO" id="GO:1902495">
    <property type="term" value="C:transmembrane transporter complex"/>
    <property type="evidence" value="ECO:0007669"/>
    <property type="project" value="UniProtKB-ARBA"/>
</dbReference>
<evidence type="ECO:0000256" key="1">
    <source>
        <dbReference type="ARBA" id="ARBA00022448"/>
    </source>
</evidence>
<dbReference type="PANTHER" id="PTHR24220:SF86">
    <property type="entry name" value="ABC TRANSPORTER ABCH.1"/>
    <property type="match status" value="1"/>
</dbReference>
<proteinExistence type="inferred from homology"/>
<evidence type="ECO:0000256" key="5">
    <source>
        <dbReference type="SAM" id="MobiDB-lite"/>
    </source>
</evidence>
<comment type="caution">
    <text evidence="7">The sequence shown here is derived from an EMBL/GenBank/DDBJ whole genome shotgun (WGS) entry which is preliminary data.</text>
</comment>
<dbReference type="InterPro" id="IPR003439">
    <property type="entry name" value="ABC_transporter-like_ATP-bd"/>
</dbReference>
<dbReference type="GO" id="GO:0005524">
    <property type="term" value="F:ATP binding"/>
    <property type="evidence" value="ECO:0007669"/>
    <property type="project" value="UniProtKB-KW"/>
</dbReference>
<feature type="region of interest" description="Disordered" evidence="5">
    <location>
        <begin position="233"/>
        <end position="253"/>
    </location>
</feature>
<comment type="similarity">
    <text evidence="4">Belongs to the ABC transporter superfamily. Macrolide exporter (TC 3.A.1.122) family.</text>
</comment>
<dbReference type="GO" id="GO:0016887">
    <property type="term" value="F:ATP hydrolysis activity"/>
    <property type="evidence" value="ECO:0007669"/>
    <property type="project" value="InterPro"/>
</dbReference>
<protein>
    <submittedName>
        <fullName evidence="7">ABC transporter ATP-binding protein</fullName>
    </submittedName>
</protein>
<dbReference type="InterPro" id="IPR027417">
    <property type="entry name" value="P-loop_NTPase"/>
</dbReference>
<accession>A0A5C8ZU70</accession>
<dbReference type="PROSITE" id="PS50893">
    <property type="entry name" value="ABC_TRANSPORTER_2"/>
    <property type="match status" value="1"/>
</dbReference>
<dbReference type="RefSeq" id="WP_148069292.1">
    <property type="nucleotide sequence ID" value="NZ_VRZA01000005.1"/>
</dbReference>
<dbReference type="GO" id="GO:0022857">
    <property type="term" value="F:transmembrane transporter activity"/>
    <property type="evidence" value="ECO:0007669"/>
    <property type="project" value="TreeGrafter"/>
</dbReference>
<dbReference type="Pfam" id="PF00005">
    <property type="entry name" value="ABC_tran"/>
    <property type="match status" value="1"/>
</dbReference>
<dbReference type="EMBL" id="VRZA01000005">
    <property type="protein sequence ID" value="TXS92053.1"/>
    <property type="molecule type" value="Genomic_DNA"/>
</dbReference>
<sequence>MPVISLQNLKKSYALGDNTVHALRGVSLDIEEGEFVAITGPSGSGKSTMMHILGCLDRPTEGHYLLGGEDVSNLSRDALADIRNRQIGFVFQGFNLLPRTTAVENVEVPLLYSRPLLPAAERRQRALEALDSLGLSQRADHHPSQLSGGQQQRVAIARALVNKPSLILADEPTGNLDTKTSIEVMRLLQNLRESLGITIVLITHEPEIAAYGTRIIAVRDGEIVSDVANTPTPMEHVEEDQEQSEPALAAANA</sequence>
<dbReference type="SUPFAM" id="SSF52540">
    <property type="entry name" value="P-loop containing nucleoside triphosphate hydrolases"/>
    <property type="match status" value="1"/>
</dbReference>
<keyword evidence="1" id="KW-0813">Transport</keyword>
<evidence type="ECO:0000256" key="4">
    <source>
        <dbReference type="ARBA" id="ARBA00038388"/>
    </source>
</evidence>
<dbReference type="InterPro" id="IPR017911">
    <property type="entry name" value="MacB-like_ATP-bd"/>
</dbReference>
<keyword evidence="8" id="KW-1185">Reference proteome</keyword>
<evidence type="ECO:0000256" key="2">
    <source>
        <dbReference type="ARBA" id="ARBA00022741"/>
    </source>
</evidence>
<dbReference type="Gene3D" id="3.40.50.300">
    <property type="entry name" value="P-loop containing nucleotide triphosphate hydrolases"/>
    <property type="match status" value="1"/>
</dbReference>
<reference evidence="7 8" key="1">
    <citation type="submission" date="2019-08" db="EMBL/GenBank/DDBJ databases">
        <title>Parahaliea maris sp. nov., isolated from the surface seawater.</title>
        <authorList>
            <person name="Liu Y."/>
        </authorList>
    </citation>
    <scope>NUCLEOTIDE SEQUENCE [LARGE SCALE GENOMIC DNA]</scope>
    <source>
        <strain evidence="7 8">HSLHS9</strain>
    </source>
</reference>
<organism evidence="7 8">
    <name type="scientific">Parahaliea maris</name>
    <dbReference type="NCBI Taxonomy" id="2716870"/>
    <lineage>
        <taxon>Bacteria</taxon>
        <taxon>Pseudomonadati</taxon>
        <taxon>Pseudomonadota</taxon>
        <taxon>Gammaproteobacteria</taxon>
        <taxon>Cellvibrionales</taxon>
        <taxon>Halieaceae</taxon>
        <taxon>Parahaliea</taxon>
    </lineage>
</organism>
<dbReference type="PANTHER" id="PTHR24220">
    <property type="entry name" value="IMPORT ATP-BINDING PROTEIN"/>
    <property type="match status" value="1"/>
</dbReference>
<dbReference type="InterPro" id="IPR003593">
    <property type="entry name" value="AAA+_ATPase"/>
</dbReference>
<dbReference type="Proteomes" id="UP000321039">
    <property type="component" value="Unassembled WGS sequence"/>
</dbReference>
<dbReference type="InterPro" id="IPR015854">
    <property type="entry name" value="ABC_transpr_LolD-like"/>
</dbReference>
<dbReference type="PROSITE" id="PS00211">
    <property type="entry name" value="ABC_TRANSPORTER_1"/>
    <property type="match status" value="1"/>
</dbReference>
<dbReference type="CDD" id="cd03255">
    <property type="entry name" value="ABC_MJ0796_LolCDE_FtsE"/>
    <property type="match status" value="1"/>
</dbReference>
<dbReference type="InterPro" id="IPR017871">
    <property type="entry name" value="ABC_transporter-like_CS"/>
</dbReference>
<dbReference type="FunFam" id="3.40.50.300:FF:000032">
    <property type="entry name" value="Export ABC transporter ATP-binding protein"/>
    <property type="match status" value="1"/>
</dbReference>
<dbReference type="GO" id="GO:0005886">
    <property type="term" value="C:plasma membrane"/>
    <property type="evidence" value="ECO:0007669"/>
    <property type="project" value="TreeGrafter"/>
</dbReference>
<evidence type="ECO:0000313" key="8">
    <source>
        <dbReference type="Proteomes" id="UP000321039"/>
    </source>
</evidence>
<evidence type="ECO:0000259" key="6">
    <source>
        <dbReference type="PROSITE" id="PS50893"/>
    </source>
</evidence>
<name>A0A5C8ZU70_9GAMM</name>
<keyword evidence="2" id="KW-0547">Nucleotide-binding</keyword>
<gene>
    <name evidence="7" type="ORF">FV139_15115</name>
</gene>
<dbReference type="SMART" id="SM00382">
    <property type="entry name" value="AAA"/>
    <property type="match status" value="1"/>
</dbReference>
<evidence type="ECO:0000313" key="7">
    <source>
        <dbReference type="EMBL" id="TXS92053.1"/>
    </source>
</evidence>
<feature type="domain" description="ABC transporter" evidence="6">
    <location>
        <begin position="4"/>
        <end position="245"/>
    </location>
</feature>
<keyword evidence="3 7" id="KW-0067">ATP-binding</keyword>
<dbReference type="AlphaFoldDB" id="A0A5C8ZU70"/>